<dbReference type="PANTHER" id="PTHR43876">
    <property type="entry name" value="UBIQUINONE BIOSYNTHESIS MONOOXYGENASE COQ6, MITOCHONDRIAL"/>
    <property type="match status" value="1"/>
</dbReference>
<dbReference type="Proteomes" id="UP000077875">
    <property type="component" value="Chromosome"/>
</dbReference>
<dbReference type="PRINTS" id="PR00420">
    <property type="entry name" value="RNGMNOXGNASE"/>
</dbReference>
<evidence type="ECO:0000256" key="8">
    <source>
        <dbReference type="SAM" id="Phobius"/>
    </source>
</evidence>
<evidence type="ECO:0000256" key="3">
    <source>
        <dbReference type="ARBA" id="ARBA00005349"/>
    </source>
</evidence>
<dbReference type="RefSeq" id="WP_064121607.1">
    <property type="nucleotide sequence ID" value="NZ_CP015243.1"/>
</dbReference>
<sequence>MQRVDVAIIGGGLVGASLACALAGLTERHGMRVAVIEATPLSAEGARYQPSFDERSSALSYGSRLHFERLGLWHDAASMPGLAREAAAIERIHIAERGRFGAVRLDHAEMKVEALGYVVPNAWMGEVLMRRLERLSIDWRCPAQVVMVEACPGGHRLTLDDGAVLEAGLTVLADGGRSPLKARLGIASQVHDYGQHALIGNLELGRDHMGVAFERFDPRGPMALLPLRGRRMALVWTLAPQALERVLELDDRAFLAEVQAFFGDRLGRFQRVGARRHYPLRLVQACEQVRPHLAVLGNAAHSLHPVAGQGFNLALRGVLDLRDALEVALEAGRTVGETATMMDFESRRRRDRDVMVQASHRLVELFGIGNPMLSHLRAAGLIGLNLASPLRRALTRRAMGLER</sequence>
<proteinExistence type="inferred from homology"/>
<evidence type="ECO:0000313" key="11">
    <source>
        <dbReference type="Proteomes" id="UP000077875"/>
    </source>
</evidence>
<reference evidence="10 11" key="1">
    <citation type="submission" date="2016-04" db="EMBL/GenBank/DDBJ databases">
        <title>Complete Genome Sequence of Halotalea alkalilenta IHB B 13600.</title>
        <authorList>
            <person name="Swarnkar M.K."/>
            <person name="Sharma A."/>
            <person name="Kaushal K."/>
            <person name="Soni R."/>
            <person name="Rana S."/>
            <person name="Singh A.K."/>
            <person name="Gulati A."/>
        </authorList>
    </citation>
    <scope>NUCLEOTIDE SEQUENCE [LARGE SCALE GENOMIC DNA]</scope>
    <source>
        <strain evidence="10 11">IHB B 13600</strain>
    </source>
</reference>
<dbReference type="InterPro" id="IPR036188">
    <property type="entry name" value="FAD/NAD-bd_sf"/>
</dbReference>
<dbReference type="GO" id="GO:0071949">
    <property type="term" value="F:FAD binding"/>
    <property type="evidence" value="ECO:0007669"/>
    <property type="project" value="InterPro"/>
</dbReference>
<dbReference type="STRING" id="376489.A5892_03410"/>
<evidence type="ECO:0000313" key="10">
    <source>
        <dbReference type="EMBL" id="ANF56629.1"/>
    </source>
</evidence>
<organism evidence="10 11">
    <name type="scientific">Halotalea alkalilenta</name>
    <dbReference type="NCBI Taxonomy" id="376489"/>
    <lineage>
        <taxon>Bacteria</taxon>
        <taxon>Pseudomonadati</taxon>
        <taxon>Pseudomonadota</taxon>
        <taxon>Gammaproteobacteria</taxon>
        <taxon>Oceanospirillales</taxon>
        <taxon>Halomonadaceae</taxon>
        <taxon>Halotalea</taxon>
    </lineage>
</organism>
<evidence type="ECO:0000259" key="9">
    <source>
        <dbReference type="Pfam" id="PF01494"/>
    </source>
</evidence>
<dbReference type="InterPro" id="IPR002938">
    <property type="entry name" value="FAD-bd"/>
</dbReference>
<evidence type="ECO:0000256" key="4">
    <source>
        <dbReference type="ARBA" id="ARBA00022630"/>
    </source>
</evidence>
<protein>
    <submittedName>
        <fullName evidence="10">2-octaprenyl-6-methoxyphenyl hydroxylase</fullName>
    </submittedName>
</protein>
<dbReference type="NCBIfam" id="TIGR01988">
    <property type="entry name" value="Ubi-OHases"/>
    <property type="match status" value="1"/>
</dbReference>
<feature type="domain" description="FAD-binding" evidence="9">
    <location>
        <begin position="3"/>
        <end position="330"/>
    </location>
</feature>
<dbReference type="InterPro" id="IPR010971">
    <property type="entry name" value="UbiH/COQ6"/>
</dbReference>
<comment type="pathway">
    <text evidence="2">Cofactor biosynthesis; ubiquinone biosynthesis.</text>
</comment>
<dbReference type="GO" id="GO:0006744">
    <property type="term" value="P:ubiquinone biosynthetic process"/>
    <property type="evidence" value="ECO:0007669"/>
    <property type="project" value="UniProtKB-UniPathway"/>
</dbReference>
<dbReference type="PROSITE" id="PS51257">
    <property type="entry name" value="PROKAR_LIPOPROTEIN"/>
    <property type="match status" value="1"/>
</dbReference>
<evidence type="ECO:0000256" key="1">
    <source>
        <dbReference type="ARBA" id="ARBA00001974"/>
    </source>
</evidence>
<evidence type="ECO:0000256" key="2">
    <source>
        <dbReference type="ARBA" id="ARBA00004749"/>
    </source>
</evidence>
<dbReference type="InterPro" id="IPR051205">
    <property type="entry name" value="UbiH/COQ6_monooxygenase"/>
</dbReference>
<dbReference type="Pfam" id="PF01494">
    <property type="entry name" value="FAD_binding_3"/>
    <property type="match status" value="1"/>
</dbReference>
<keyword evidence="11" id="KW-1185">Reference proteome</keyword>
<keyword evidence="8" id="KW-0472">Membrane</keyword>
<dbReference type="NCBIfam" id="NF004356">
    <property type="entry name" value="PRK05732.1"/>
    <property type="match status" value="1"/>
</dbReference>
<comment type="similarity">
    <text evidence="3">Belongs to the UbiH/COQ6 family.</text>
</comment>
<keyword evidence="8" id="KW-0812">Transmembrane</keyword>
<gene>
    <name evidence="10" type="ORF">A5892_03410</name>
</gene>
<evidence type="ECO:0000256" key="6">
    <source>
        <dbReference type="ARBA" id="ARBA00023002"/>
    </source>
</evidence>
<dbReference type="UniPathway" id="UPA00232"/>
<dbReference type="SUPFAM" id="SSF51905">
    <property type="entry name" value="FAD/NAD(P)-binding domain"/>
    <property type="match status" value="1"/>
</dbReference>
<dbReference type="KEGG" id="haa:A5892_03410"/>
<evidence type="ECO:0000256" key="7">
    <source>
        <dbReference type="ARBA" id="ARBA00023033"/>
    </source>
</evidence>
<feature type="transmembrane region" description="Helical" evidence="8">
    <location>
        <begin position="6"/>
        <end position="25"/>
    </location>
</feature>
<dbReference type="EMBL" id="CP015243">
    <property type="protein sequence ID" value="ANF56629.1"/>
    <property type="molecule type" value="Genomic_DNA"/>
</dbReference>
<comment type="cofactor">
    <cofactor evidence="1">
        <name>FAD</name>
        <dbReference type="ChEBI" id="CHEBI:57692"/>
    </cofactor>
</comment>
<keyword evidence="7" id="KW-0503">Monooxygenase</keyword>
<dbReference type="AlphaFoldDB" id="A0A172YBK8"/>
<keyword evidence="4" id="KW-0285">Flavoprotein</keyword>
<dbReference type="PANTHER" id="PTHR43876:SF8">
    <property type="entry name" value="2-OCTAPRENYL-6-METHOXYPHENOL HYDROXYLASE"/>
    <property type="match status" value="1"/>
</dbReference>
<keyword evidence="6" id="KW-0560">Oxidoreductase</keyword>
<keyword evidence="8" id="KW-1133">Transmembrane helix</keyword>
<evidence type="ECO:0000256" key="5">
    <source>
        <dbReference type="ARBA" id="ARBA00022827"/>
    </source>
</evidence>
<name>A0A172YBK8_9GAMM</name>
<dbReference type="Gene3D" id="3.50.50.60">
    <property type="entry name" value="FAD/NAD(P)-binding domain"/>
    <property type="match status" value="2"/>
</dbReference>
<dbReference type="GO" id="GO:0008681">
    <property type="term" value="F:2-octaprenyl-6-methoxyphenol hydroxylase activity"/>
    <property type="evidence" value="ECO:0007669"/>
    <property type="project" value="TreeGrafter"/>
</dbReference>
<accession>A0A172YBK8</accession>
<keyword evidence="5" id="KW-0274">FAD</keyword>